<accession>A0B7D1</accession>
<dbReference type="OrthoDB" id="151442at2157"/>
<dbReference type="GeneID" id="4462107"/>
<dbReference type="RefSeq" id="WP_011696001.1">
    <property type="nucleotide sequence ID" value="NC_008553.1"/>
</dbReference>
<keyword evidence="3" id="KW-1185">Reference proteome</keyword>
<name>A0B7D1_METTP</name>
<gene>
    <name evidence="2" type="ordered locus">Mthe_0816</name>
</gene>
<evidence type="ECO:0000313" key="2">
    <source>
        <dbReference type="EMBL" id="ABK14605.1"/>
    </source>
</evidence>
<dbReference type="HOGENOM" id="CLU_914033_0_0_2"/>
<dbReference type="EMBL" id="CP000477">
    <property type="protein sequence ID" value="ABK14605.1"/>
    <property type="molecule type" value="Genomic_DNA"/>
</dbReference>
<dbReference type="AlphaFoldDB" id="A0B7D1"/>
<evidence type="ECO:0008006" key="4">
    <source>
        <dbReference type="Google" id="ProtNLM"/>
    </source>
</evidence>
<reference evidence="2 3" key="1">
    <citation type="submission" date="2006-10" db="EMBL/GenBank/DDBJ databases">
        <title>Complete sequence of Methanosaeta thermophila PT.</title>
        <authorList>
            <consortium name="US DOE Joint Genome Institute"/>
            <person name="Copeland A."/>
            <person name="Lucas S."/>
            <person name="Lapidus A."/>
            <person name="Barry K."/>
            <person name="Detter J.C."/>
            <person name="Glavina del Rio T."/>
            <person name="Hammon N."/>
            <person name="Israni S."/>
            <person name="Pitluck S."/>
            <person name="Chain P."/>
            <person name="Malfatti S."/>
            <person name="Shin M."/>
            <person name="Vergez L."/>
            <person name="Schmutz J."/>
            <person name="Larimer F."/>
            <person name="Land M."/>
            <person name="Hauser L."/>
            <person name="Kyrpides N."/>
            <person name="Kim E."/>
            <person name="Smith K.S."/>
            <person name="Ingram-Smith C."/>
            <person name="Richardson P."/>
        </authorList>
    </citation>
    <scope>NUCLEOTIDE SEQUENCE [LARGE SCALE GENOMIC DNA]</scope>
    <source>
        <strain evidence="3">DSM 6194 / JCM 14653 / NBRC 101360 / PT</strain>
    </source>
</reference>
<feature type="region of interest" description="Disordered" evidence="1">
    <location>
        <begin position="242"/>
        <end position="285"/>
    </location>
</feature>
<protein>
    <recommendedName>
        <fullName evidence="4">DUF4352 domain-containing protein</fullName>
    </recommendedName>
</protein>
<evidence type="ECO:0000256" key="1">
    <source>
        <dbReference type="SAM" id="MobiDB-lite"/>
    </source>
</evidence>
<dbReference type="Proteomes" id="UP000000674">
    <property type="component" value="Chromosome"/>
</dbReference>
<evidence type="ECO:0000313" key="3">
    <source>
        <dbReference type="Proteomes" id="UP000000674"/>
    </source>
</evidence>
<dbReference type="KEGG" id="mtp:Mthe_0816"/>
<organism evidence="2 3">
    <name type="scientific">Methanothrix thermoacetophila (strain DSM 6194 / JCM 14653 / NBRC 101360 / PT)</name>
    <name type="common">Methanosaeta thermophila</name>
    <dbReference type="NCBI Taxonomy" id="349307"/>
    <lineage>
        <taxon>Archaea</taxon>
        <taxon>Methanobacteriati</taxon>
        <taxon>Methanobacteriota</taxon>
        <taxon>Stenosarchaea group</taxon>
        <taxon>Methanomicrobia</taxon>
        <taxon>Methanotrichales</taxon>
        <taxon>Methanotrichaceae</taxon>
        <taxon>Methanothrix</taxon>
    </lineage>
</organism>
<sequence length="304" mass="33825">MNAIRSIWPLVLIMGLIAASHAYPIQGSNGAVTCVVFDGYKSRYDMNTSALFLDVGMTRGINVTFEVVDQNNNTYPVDINHSRALQPGRFSLVFMLPMSSDAAYLTVIPEGSNPFSIAWDKPLKYTNGIANLRYYGITDWLLSNTSQTISVDISLSNNATEGEIVMSPENFTLVDQWGWRYFADATFSPVIIPPKSILRKEITFASISPRSRPALLEYDFATDHPIQIPLDTSLIEIQMSMPSESPAETHTEAAAPTARVNETTNVTQTLPQPPQLEQKPMTTQEKVLAARERLASVQEMMRKK</sequence>
<feature type="compositionally biased region" description="Low complexity" evidence="1">
    <location>
        <begin position="243"/>
        <end position="280"/>
    </location>
</feature>
<proteinExistence type="predicted"/>